<gene>
    <name evidence="1" type="ORF">SCLCIDRAFT_25144</name>
</gene>
<evidence type="ECO:0000313" key="1">
    <source>
        <dbReference type="EMBL" id="KIM62211.1"/>
    </source>
</evidence>
<dbReference type="InParanoid" id="A0A0C3E2B9"/>
<protein>
    <submittedName>
        <fullName evidence="1">Uncharacterized protein</fullName>
    </submittedName>
</protein>
<accession>A0A0C3E2B9</accession>
<organism evidence="1 2">
    <name type="scientific">Scleroderma citrinum Foug A</name>
    <dbReference type="NCBI Taxonomy" id="1036808"/>
    <lineage>
        <taxon>Eukaryota</taxon>
        <taxon>Fungi</taxon>
        <taxon>Dikarya</taxon>
        <taxon>Basidiomycota</taxon>
        <taxon>Agaricomycotina</taxon>
        <taxon>Agaricomycetes</taxon>
        <taxon>Agaricomycetidae</taxon>
        <taxon>Boletales</taxon>
        <taxon>Sclerodermatineae</taxon>
        <taxon>Sclerodermataceae</taxon>
        <taxon>Scleroderma</taxon>
    </lineage>
</organism>
<dbReference type="EMBL" id="KN822044">
    <property type="protein sequence ID" value="KIM62211.1"/>
    <property type="molecule type" value="Genomic_DNA"/>
</dbReference>
<sequence length="199" mass="23092">MFTQSSLSIEHRSKFIREAFELGGEMKRSVLLSQTILKFPGSHNDFSNDPHLQPPLFPDHRSLYMLLKDLADLFCTRYWQPNPGDWRSLATVEKLMATQGDIMEDIIQTLPAYHYQWNQAKLQDHCYTIECFARHLKGNDWPQNDKAVGQKLTEVALCEMQAQNKVTLLQLKHILERVEEEEEGHWAKKISQPQGKKAA</sequence>
<dbReference type="Proteomes" id="UP000053989">
    <property type="component" value="Unassembled WGS sequence"/>
</dbReference>
<proteinExistence type="predicted"/>
<evidence type="ECO:0000313" key="2">
    <source>
        <dbReference type="Proteomes" id="UP000053989"/>
    </source>
</evidence>
<reference evidence="2" key="2">
    <citation type="submission" date="2015-01" db="EMBL/GenBank/DDBJ databases">
        <title>Evolutionary Origins and Diversification of the Mycorrhizal Mutualists.</title>
        <authorList>
            <consortium name="DOE Joint Genome Institute"/>
            <consortium name="Mycorrhizal Genomics Consortium"/>
            <person name="Kohler A."/>
            <person name="Kuo A."/>
            <person name="Nagy L.G."/>
            <person name="Floudas D."/>
            <person name="Copeland A."/>
            <person name="Barry K.W."/>
            <person name="Cichocki N."/>
            <person name="Veneault-Fourrey C."/>
            <person name="LaButti K."/>
            <person name="Lindquist E.A."/>
            <person name="Lipzen A."/>
            <person name="Lundell T."/>
            <person name="Morin E."/>
            <person name="Murat C."/>
            <person name="Riley R."/>
            <person name="Ohm R."/>
            <person name="Sun H."/>
            <person name="Tunlid A."/>
            <person name="Henrissat B."/>
            <person name="Grigoriev I.V."/>
            <person name="Hibbett D.S."/>
            <person name="Martin F."/>
        </authorList>
    </citation>
    <scope>NUCLEOTIDE SEQUENCE [LARGE SCALE GENOMIC DNA]</scope>
    <source>
        <strain evidence="2">Foug A</strain>
    </source>
</reference>
<name>A0A0C3E2B9_9AGAM</name>
<keyword evidence="2" id="KW-1185">Reference proteome</keyword>
<dbReference type="HOGENOM" id="CLU_1372935_0_0_1"/>
<reference evidence="1 2" key="1">
    <citation type="submission" date="2014-04" db="EMBL/GenBank/DDBJ databases">
        <authorList>
            <consortium name="DOE Joint Genome Institute"/>
            <person name="Kuo A."/>
            <person name="Kohler A."/>
            <person name="Nagy L.G."/>
            <person name="Floudas D."/>
            <person name="Copeland A."/>
            <person name="Barry K.W."/>
            <person name="Cichocki N."/>
            <person name="Veneault-Fourrey C."/>
            <person name="LaButti K."/>
            <person name="Lindquist E.A."/>
            <person name="Lipzen A."/>
            <person name="Lundell T."/>
            <person name="Morin E."/>
            <person name="Murat C."/>
            <person name="Sun H."/>
            <person name="Tunlid A."/>
            <person name="Henrissat B."/>
            <person name="Grigoriev I.V."/>
            <person name="Hibbett D.S."/>
            <person name="Martin F."/>
            <person name="Nordberg H.P."/>
            <person name="Cantor M.N."/>
            <person name="Hua S.X."/>
        </authorList>
    </citation>
    <scope>NUCLEOTIDE SEQUENCE [LARGE SCALE GENOMIC DNA]</scope>
    <source>
        <strain evidence="1 2">Foug A</strain>
    </source>
</reference>
<dbReference type="AlphaFoldDB" id="A0A0C3E2B9"/>